<evidence type="ECO:0000313" key="3">
    <source>
        <dbReference type="Proteomes" id="UP000050761"/>
    </source>
</evidence>
<dbReference type="EMBL" id="UZAH01031348">
    <property type="protein sequence ID" value="VDP15074.1"/>
    <property type="molecule type" value="Genomic_DNA"/>
</dbReference>
<dbReference type="Proteomes" id="UP000050761">
    <property type="component" value="Unassembled WGS sequence"/>
</dbReference>
<feature type="compositionally biased region" description="Basic and acidic residues" evidence="1">
    <location>
        <begin position="10"/>
        <end position="24"/>
    </location>
</feature>
<gene>
    <name evidence="2" type="ORF">HPBE_LOCUS19426</name>
</gene>
<accession>A0A183GBF6</accession>
<dbReference type="AlphaFoldDB" id="A0A183GBF6"/>
<keyword evidence="3" id="KW-1185">Reference proteome</keyword>
<evidence type="ECO:0000256" key="1">
    <source>
        <dbReference type="SAM" id="MobiDB-lite"/>
    </source>
</evidence>
<evidence type="ECO:0000313" key="4">
    <source>
        <dbReference type="WBParaSite" id="HPBE_0001942701-mRNA-1"/>
    </source>
</evidence>
<reference evidence="2 3" key="1">
    <citation type="submission" date="2018-11" db="EMBL/GenBank/DDBJ databases">
        <authorList>
            <consortium name="Pathogen Informatics"/>
        </authorList>
    </citation>
    <scope>NUCLEOTIDE SEQUENCE [LARGE SCALE GENOMIC DNA]</scope>
</reference>
<protein>
    <submittedName>
        <fullName evidence="4">BTB domain-containing protein</fullName>
    </submittedName>
</protein>
<evidence type="ECO:0000313" key="2">
    <source>
        <dbReference type="EMBL" id="VDP15074.1"/>
    </source>
</evidence>
<accession>A0A3P8C7Z3</accession>
<dbReference type="WBParaSite" id="HPBE_0001942701-mRNA-1">
    <property type="protein sequence ID" value="HPBE_0001942701-mRNA-1"/>
    <property type="gene ID" value="HPBE_0001942701"/>
</dbReference>
<organism evidence="3 4">
    <name type="scientific">Heligmosomoides polygyrus</name>
    <name type="common">Parasitic roundworm</name>
    <dbReference type="NCBI Taxonomy" id="6339"/>
    <lineage>
        <taxon>Eukaryota</taxon>
        <taxon>Metazoa</taxon>
        <taxon>Ecdysozoa</taxon>
        <taxon>Nematoda</taxon>
        <taxon>Chromadorea</taxon>
        <taxon>Rhabditida</taxon>
        <taxon>Rhabditina</taxon>
        <taxon>Rhabditomorpha</taxon>
        <taxon>Strongyloidea</taxon>
        <taxon>Heligmosomidae</taxon>
        <taxon>Heligmosomoides</taxon>
    </lineage>
</organism>
<dbReference type="OrthoDB" id="5830191at2759"/>
<sequence>MGKPTPSKGKPGDDKEPCSTERSEDLADDWSALFGRPDFSDVTFRYIYTGKVELSNFKVDELLATLHLAHEYRLVKIQTPVIDALKNLEANTASRKLRLKWKLATSDHTKISSAHESWRLYTQYFTPENVEYLFWYLPHRKITEEAKRHNGTTYGCSAVTYQRERGRLQRRESAMPLSVKLCTTSGR</sequence>
<reference evidence="4" key="2">
    <citation type="submission" date="2019-09" db="UniProtKB">
        <authorList>
            <consortium name="WormBaseParasite"/>
        </authorList>
    </citation>
    <scope>IDENTIFICATION</scope>
</reference>
<name>A0A183GBF6_HELPZ</name>
<proteinExistence type="predicted"/>
<feature type="region of interest" description="Disordered" evidence="1">
    <location>
        <begin position="1"/>
        <end position="24"/>
    </location>
</feature>